<name>A0AAD5WKI9_PARTN</name>
<evidence type="ECO:0000256" key="1">
    <source>
        <dbReference type="ARBA" id="ARBA00022737"/>
    </source>
</evidence>
<evidence type="ECO:0000313" key="5">
    <source>
        <dbReference type="EMBL" id="KAJ1373115.1"/>
    </source>
</evidence>
<sequence>MVQEKEEKEVKDQVKETLTESAEELEKANAEANGSDAVQTTDKISEPCEESAAYGESSEVMDNREAVGSEVFSHEAEDAEVDVRNDNEDDSSNFQMAWEVLEVARNICDMQAPTREWELRKADVLFALADCAIEEGKAKQRLLLRIESVEKSLFEVARGENEGKNTEFGKLLADLKGLISDTDLEKKKYELKTVYMAALPKQTTSNDDTPVNDISNIMKGYENLFLLLFQIHCLVVATCGTVVSGAL</sequence>
<feature type="region of interest" description="Disordered" evidence="3">
    <location>
        <begin position="1"/>
        <end position="62"/>
    </location>
</feature>
<dbReference type="EMBL" id="JAHQIW010007227">
    <property type="protein sequence ID" value="KAJ1373115.1"/>
    <property type="molecule type" value="Genomic_DNA"/>
</dbReference>
<accession>A0AAD5WKI9</accession>
<dbReference type="Proteomes" id="UP001196413">
    <property type="component" value="Unassembled WGS sequence"/>
</dbReference>
<keyword evidence="4" id="KW-1133">Transmembrane helix</keyword>
<proteinExistence type="predicted"/>
<dbReference type="AlphaFoldDB" id="A0AAD5WKI9"/>
<feature type="transmembrane region" description="Helical" evidence="4">
    <location>
        <begin position="224"/>
        <end position="246"/>
    </location>
</feature>
<evidence type="ECO:0000313" key="6">
    <source>
        <dbReference type="Proteomes" id="UP001196413"/>
    </source>
</evidence>
<keyword evidence="4" id="KW-0472">Membrane</keyword>
<dbReference type="GO" id="GO:0034080">
    <property type="term" value="P:CENP-A containing chromatin assembly"/>
    <property type="evidence" value="ECO:0007669"/>
    <property type="project" value="TreeGrafter"/>
</dbReference>
<dbReference type="PANTHER" id="PTHR15081:SF1">
    <property type="entry name" value="NUCLEAR AUTOANTIGENIC SPERM PROTEIN"/>
    <property type="match status" value="1"/>
</dbReference>
<keyword evidence="1" id="KW-0677">Repeat</keyword>
<reference evidence="5" key="1">
    <citation type="submission" date="2021-06" db="EMBL/GenBank/DDBJ databases">
        <title>Parelaphostrongylus tenuis whole genome reference sequence.</title>
        <authorList>
            <person name="Garwood T.J."/>
            <person name="Larsen P.A."/>
            <person name="Fountain-Jones N.M."/>
            <person name="Garbe J.R."/>
            <person name="Macchietto M.G."/>
            <person name="Kania S.A."/>
            <person name="Gerhold R.W."/>
            <person name="Richards J.E."/>
            <person name="Wolf T.M."/>
        </authorList>
    </citation>
    <scope>NUCLEOTIDE SEQUENCE</scope>
    <source>
        <strain evidence="5">MNPRO001-30</strain>
        <tissue evidence="5">Meninges</tissue>
    </source>
</reference>
<keyword evidence="2" id="KW-0802">TPR repeat</keyword>
<gene>
    <name evidence="5" type="ORF">KIN20_035450</name>
</gene>
<dbReference type="PANTHER" id="PTHR15081">
    <property type="entry name" value="NUCLEAR AUTOANTIGENIC SPERM PROTEIN NASP -RELATED"/>
    <property type="match status" value="1"/>
</dbReference>
<keyword evidence="6" id="KW-1185">Reference proteome</keyword>
<dbReference type="GO" id="GO:0042393">
    <property type="term" value="F:histone binding"/>
    <property type="evidence" value="ECO:0007669"/>
    <property type="project" value="TreeGrafter"/>
</dbReference>
<dbReference type="GO" id="GO:0005654">
    <property type="term" value="C:nucleoplasm"/>
    <property type="evidence" value="ECO:0007669"/>
    <property type="project" value="TreeGrafter"/>
</dbReference>
<dbReference type="GO" id="GO:0006335">
    <property type="term" value="P:DNA replication-dependent chromatin assembly"/>
    <property type="evidence" value="ECO:0007669"/>
    <property type="project" value="TreeGrafter"/>
</dbReference>
<feature type="compositionally biased region" description="Basic and acidic residues" evidence="3">
    <location>
        <begin position="1"/>
        <end position="29"/>
    </location>
</feature>
<protein>
    <submittedName>
        <fullName evidence="5">Uncharacterized protein</fullName>
    </submittedName>
</protein>
<evidence type="ECO:0000256" key="4">
    <source>
        <dbReference type="SAM" id="Phobius"/>
    </source>
</evidence>
<evidence type="ECO:0000256" key="2">
    <source>
        <dbReference type="ARBA" id="ARBA00022803"/>
    </source>
</evidence>
<organism evidence="5 6">
    <name type="scientific">Parelaphostrongylus tenuis</name>
    <name type="common">Meningeal worm</name>
    <dbReference type="NCBI Taxonomy" id="148309"/>
    <lineage>
        <taxon>Eukaryota</taxon>
        <taxon>Metazoa</taxon>
        <taxon>Ecdysozoa</taxon>
        <taxon>Nematoda</taxon>
        <taxon>Chromadorea</taxon>
        <taxon>Rhabditida</taxon>
        <taxon>Rhabditina</taxon>
        <taxon>Rhabditomorpha</taxon>
        <taxon>Strongyloidea</taxon>
        <taxon>Metastrongylidae</taxon>
        <taxon>Parelaphostrongylus</taxon>
    </lineage>
</organism>
<keyword evidence="4" id="KW-0812">Transmembrane</keyword>
<dbReference type="InterPro" id="IPR051730">
    <property type="entry name" value="NASP-like"/>
</dbReference>
<evidence type="ECO:0000256" key="3">
    <source>
        <dbReference type="SAM" id="MobiDB-lite"/>
    </source>
</evidence>
<comment type="caution">
    <text evidence="5">The sequence shown here is derived from an EMBL/GenBank/DDBJ whole genome shotgun (WGS) entry which is preliminary data.</text>
</comment>